<comment type="caution">
    <text evidence="1">The sequence shown here is derived from an EMBL/GenBank/DDBJ whole genome shotgun (WGS) entry which is preliminary data.</text>
</comment>
<dbReference type="SUPFAM" id="SSF51735">
    <property type="entry name" value="NAD(P)-binding Rossmann-fold domains"/>
    <property type="match status" value="1"/>
</dbReference>
<dbReference type="Gene3D" id="3.40.50.720">
    <property type="entry name" value="NAD(P)-binding Rossmann-like Domain"/>
    <property type="match status" value="1"/>
</dbReference>
<dbReference type="CDD" id="cd05250">
    <property type="entry name" value="CC3_like_SDR_a"/>
    <property type="match status" value="1"/>
</dbReference>
<proteinExistence type="predicted"/>
<dbReference type="RefSeq" id="WP_337716934.1">
    <property type="nucleotide sequence ID" value="NZ_JBBEUB010000005.1"/>
</dbReference>
<dbReference type="InterPro" id="IPR036291">
    <property type="entry name" value="NAD(P)-bd_dom_sf"/>
</dbReference>
<dbReference type="PANTHER" id="PTHR14097:SF7">
    <property type="entry name" value="OXIDOREDUCTASE HTATIP2"/>
    <property type="match status" value="1"/>
</dbReference>
<protein>
    <submittedName>
        <fullName evidence="1">Oxidoreductase</fullName>
    </submittedName>
</protein>
<organism evidence="1 2">
    <name type="scientific">Pedobacter panaciterrae</name>
    <dbReference type="NCBI Taxonomy" id="363849"/>
    <lineage>
        <taxon>Bacteria</taxon>
        <taxon>Pseudomonadati</taxon>
        <taxon>Bacteroidota</taxon>
        <taxon>Sphingobacteriia</taxon>
        <taxon>Sphingobacteriales</taxon>
        <taxon>Sphingobacteriaceae</taxon>
        <taxon>Pedobacter</taxon>
    </lineage>
</organism>
<evidence type="ECO:0000313" key="1">
    <source>
        <dbReference type="EMBL" id="MEJ2903753.1"/>
    </source>
</evidence>
<dbReference type="Proteomes" id="UP001378956">
    <property type="component" value="Unassembled WGS sequence"/>
</dbReference>
<gene>
    <name evidence="1" type="ORF">WAE58_15010</name>
</gene>
<evidence type="ECO:0000313" key="2">
    <source>
        <dbReference type="Proteomes" id="UP001378956"/>
    </source>
</evidence>
<accession>A0ABU8NRA9</accession>
<reference evidence="1 2" key="1">
    <citation type="submission" date="2024-03" db="EMBL/GenBank/DDBJ databases">
        <title>Sequence of Lycoming College Course Isolates.</title>
        <authorList>
            <person name="Plotts O."/>
            <person name="Newman J."/>
        </authorList>
    </citation>
    <scope>NUCLEOTIDE SEQUENCE [LARGE SCALE GENOMIC DNA]</scope>
    <source>
        <strain evidence="1 2">CJB-3</strain>
    </source>
</reference>
<dbReference type="EMBL" id="JBBEUB010000005">
    <property type="protein sequence ID" value="MEJ2903753.1"/>
    <property type="molecule type" value="Genomic_DNA"/>
</dbReference>
<dbReference type="PANTHER" id="PTHR14097">
    <property type="entry name" value="OXIDOREDUCTASE HTATIP2"/>
    <property type="match status" value="1"/>
</dbReference>
<sequence>MSKKAILLGASGLIGNNLLAQLLDNPSYSEVLAIGRKKLNIEHPKLKELIVDFDHIDQYAAGITGDVVFCCLGTTNSKTPDKVQYKKIDYWYPLDIGSIAQNNGATSYHLISSMGADINSSLFYPKTKGEVERDLKAIPFKSIYIYRPSLLDGDRKEKRCAERILIGLMRLLNPILIGGLKKYRSIKIETVASAMLKESLTDKKGVFIYSSDQIQALGQI</sequence>
<name>A0ABU8NRA9_9SPHI</name>
<keyword evidence="2" id="KW-1185">Reference proteome</keyword>